<keyword evidence="1" id="KW-0472">Membrane</keyword>
<name>A0A3B0ZHT1_9ZZZZ</name>
<proteinExistence type="predicted"/>
<dbReference type="EMBL" id="UOFO01000109">
    <property type="protein sequence ID" value="VAW86992.1"/>
    <property type="molecule type" value="Genomic_DNA"/>
</dbReference>
<feature type="transmembrane region" description="Helical" evidence="1">
    <location>
        <begin position="69"/>
        <end position="88"/>
    </location>
</feature>
<evidence type="ECO:0000313" key="2">
    <source>
        <dbReference type="EMBL" id="VAW86992.1"/>
    </source>
</evidence>
<dbReference type="AlphaFoldDB" id="A0A3B0ZHT1"/>
<feature type="transmembrane region" description="Helical" evidence="1">
    <location>
        <begin position="42"/>
        <end position="63"/>
    </location>
</feature>
<organism evidence="2">
    <name type="scientific">hydrothermal vent metagenome</name>
    <dbReference type="NCBI Taxonomy" id="652676"/>
    <lineage>
        <taxon>unclassified sequences</taxon>
        <taxon>metagenomes</taxon>
        <taxon>ecological metagenomes</taxon>
    </lineage>
</organism>
<protein>
    <submittedName>
        <fullName evidence="2">Uncharacterized protein</fullName>
    </submittedName>
</protein>
<keyword evidence="1" id="KW-1133">Transmembrane helix</keyword>
<sequence length="98" mass="11579">MFICPSCEKDTLSWKAKYLMGFWFTSRCSNCDAKLTAMPIPLALFQVLYVWNVGWFSGIYWFNRDPMNFVYLTIIWIILDMLNVKYVPLSIMKKNASK</sequence>
<keyword evidence="1" id="KW-0812">Transmembrane</keyword>
<evidence type="ECO:0000256" key="1">
    <source>
        <dbReference type="SAM" id="Phobius"/>
    </source>
</evidence>
<accession>A0A3B0ZHT1</accession>
<reference evidence="2" key="1">
    <citation type="submission" date="2018-06" db="EMBL/GenBank/DDBJ databases">
        <authorList>
            <person name="Zhirakovskaya E."/>
        </authorList>
    </citation>
    <scope>NUCLEOTIDE SEQUENCE</scope>
</reference>
<gene>
    <name evidence="2" type="ORF">MNBD_GAMMA16-570</name>
</gene>